<protein>
    <submittedName>
        <fullName evidence="1">Uncharacterized protein</fullName>
    </submittedName>
</protein>
<sequence>SGLNSPFESYPDKEIGSLTPQEWEMFAGANGLELVPF</sequence>
<name>X0T788_9ZZZZ</name>
<comment type="caution">
    <text evidence="1">The sequence shown here is derived from an EMBL/GenBank/DDBJ whole genome shotgun (WGS) entry which is preliminary data.</text>
</comment>
<feature type="non-terminal residue" evidence="1">
    <location>
        <position position="1"/>
    </location>
</feature>
<proteinExistence type="predicted"/>
<dbReference type="AlphaFoldDB" id="X0T788"/>
<evidence type="ECO:0000313" key="1">
    <source>
        <dbReference type="EMBL" id="GAF89064.1"/>
    </source>
</evidence>
<accession>X0T788</accession>
<organism evidence="1">
    <name type="scientific">marine sediment metagenome</name>
    <dbReference type="NCBI Taxonomy" id="412755"/>
    <lineage>
        <taxon>unclassified sequences</taxon>
        <taxon>metagenomes</taxon>
        <taxon>ecological metagenomes</taxon>
    </lineage>
</organism>
<gene>
    <name evidence="1" type="ORF">S01H1_25363</name>
</gene>
<reference evidence="1" key="1">
    <citation type="journal article" date="2014" name="Front. Microbiol.">
        <title>High frequency of phylogenetically diverse reductive dehalogenase-homologous genes in deep subseafloor sedimentary metagenomes.</title>
        <authorList>
            <person name="Kawai M."/>
            <person name="Futagami T."/>
            <person name="Toyoda A."/>
            <person name="Takaki Y."/>
            <person name="Nishi S."/>
            <person name="Hori S."/>
            <person name="Arai W."/>
            <person name="Tsubouchi T."/>
            <person name="Morono Y."/>
            <person name="Uchiyama I."/>
            <person name="Ito T."/>
            <person name="Fujiyama A."/>
            <person name="Inagaki F."/>
            <person name="Takami H."/>
        </authorList>
    </citation>
    <scope>NUCLEOTIDE SEQUENCE</scope>
    <source>
        <strain evidence="1">Expedition CK06-06</strain>
    </source>
</reference>
<dbReference type="EMBL" id="BARS01015313">
    <property type="protein sequence ID" value="GAF89064.1"/>
    <property type="molecule type" value="Genomic_DNA"/>
</dbReference>